<feature type="transmembrane region" description="Helical" evidence="7">
    <location>
        <begin position="70"/>
        <end position="91"/>
    </location>
</feature>
<keyword evidence="4 10" id="KW-0067">ATP-binding</keyword>
<keyword evidence="11" id="KW-1185">Reference proteome</keyword>
<dbReference type="SUPFAM" id="SSF90123">
    <property type="entry name" value="ABC transporter transmembrane region"/>
    <property type="match status" value="1"/>
</dbReference>
<keyword evidence="3" id="KW-0547">Nucleotide-binding</keyword>
<dbReference type="GO" id="GO:0016887">
    <property type="term" value="F:ATP hydrolysis activity"/>
    <property type="evidence" value="ECO:0007669"/>
    <property type="project" value="InterPro"/>
</dbReference>
<evidence type="ECO:0000256" key="4">
    <source>
        <dbReference type="ARBA" id="ARBA00022840"/>
    </source>
</evidence>
<dbReference type="STRING" id="670482.SAMN04488542_1684"/>
<dbReference type="InterPro" id="IPR027417">
    <property type="entry name" value="P-loop_NTPase"/>
</dbReference>
<dbReference type="RefSeq" id="WP_091236697.1">
    <property type="nucleotide sequence ID" value="NZ_FNBG01000068.1"/>
</dbReference>
<reference evidence="10 11" key="1">
    <citation type="submission" date="2016-10" db="EMBL/GenBank/DDBJ databases">
        <authorList>
            <person name="de Groot N.N."/>
        </authorList>
    </citation>
    <scope>NUCLEOTIDE SEQUENCE [LARGE SCALE GENOMIC DNA]</scope>
    <source>
        <strain evidence="10 11">DSM 28129</strain>
    </source>
</reference>
<keyword evidence="5 7" id="KW-1133">Transmembrane helix</keyword>
<dbReference type="InterPro" id="IPR011527">
    <property type="entry name" value="ABC1_TM_dom"/>
</dbReference>
<evidence type="ECO:0000313" key="11">
    <source>
        <dbReference type="Proteomes" id="UP000198972"/>
    </source>
</evidence>
<dbReference type="PROSITE" id="PS50893">
    <property type="entry name" value="ABC_TRANSPORTER_2"/>
    <property type="match status" value="1"/>
</dbReference>
<dbReference type="InterPro" id="IPR003439">
    <property type="entry name" value="ABC_transporter-like_ATP-bd"/>
</dbReference>
<dbReference type="SMART" id="SM00382">
    <property type="entry name" value="AAA"/>
    <property type="match status" value="1"/>
</dbReference>
<dbReference type="InterPro" id="IPR017871">
    <property type="entry name" value="ABC_transporter-like_CS"/>
</dbReference>
<dbReference type="PROSITE" id="PS50929">
    <property type="entry name" value="ABC_TM1F"/>
    <property type="match status" value="1"/>
</dbReference>
<feature type="domain" description="ABC transporter" evidence="8">
    <location>
        <begin position="357"/>
        <end position="597"/>
    </location>
</feature>
<dbReference type="GO" id="GO:0015421">
    <property type="term" value="F:ABC-type oligopeptide transporter activity"/>
    <property type="evidence" value="ECO:0007669"/>
    <property type="project" value="TreeGrafter"/>
</dbReference>
<feature type="transmembrane region" description="Helical" evidence="7">
    <location>
        <begin position="21"/>
        <end position="50"/>
    </location>
</feature>
<feature type="transmembrane region" description="Helical" evidence="7">
    <location>
        <begin position="172"/>
        <end position="192"/>
    </location>
</feature>
<dbReference type="PROSITE" id="PS00211">
    <property type="entry name" value="ABC_TRANSPORTER_1"/>
    <property type="match status" value="1"/>
</dbReference>
<evidence type="ECO:0000313" key="10">
    <source>
        <dbReference type="EMBL" id="SDG58877.1"/>
    </source>
</evidence>
<evidence type="ECO:0000256" key="7">
    <source>
        <dbReference type="SAM" id="Phobius"/>
    </source>
</evidence>
<dbReference type="InterPro" id="IPR039421">
    <property type="entry name" value="Type_1_exporter"/>
</dbReference>
<feature type="transmembrane region" description="Helical" evidence="7">
    <location>
        <begin position="259"/>
        <end position="284"/>
    </location>
</feature>
<organism evidence="10 11">
    <name type="scientific">Fontibacillus panacisegetis</name>
    <dbReference type="NCBI Taxonomy" id="670482"/>
    <lineage>
        <taxon>Bacteria</taxon>
        <taxon>Bacillati</taxon>
        <taxon>Bacillota</taxon>
        <taxon>Bacilli</taxon>
        <taxon>Bacillales</taxon>
        <taxon>Paenibacillaceae</taxon>
        <taxon>Fontibacillus</taxon>
    </lineage>
</organism>
<dbReference type="InterPro" id="IPR003593">
    <property type="entry name" value="AAA+_ATPase"/>
</dbReference>
<name>A0A1G7VGQ8_9BACL</name>
<sequence length="609" mass="69345">MISSFSKTILILKTSIRFIAYYWSVVRVEIIFSICLKIIHALIPSIQLIITKKMVDSISEIFQHRENLDYAMQYLAIQTLLLIIGHVLISLERINNIKMQNKITFVTEERIITKTSSIPIMHYEKSDFYDQLLRVSSGQSQRVVEMFNGPLIVLQNILTLSTLIGIISTIHWLTSISIILFAFLPLVINIKISKLNHNLNRETTQLSRLINYFLNLLKGRESAKEIRVFQLQDYLINRWKIVYQKYTNRKFSFDIYNSYFRTGLEVLTAVLIALNLGFIIWIGAKSNLTIGDYTAISQAFISIQGILVTLSYSISSLYANSLSIQELIQFLEFSDELAVDNNTNIKTDENDLIGNGIFVDNLNFYYDKNGPPILDHISFRIHPGEKVAIVGDNGAGKSTLVKCLLGFYRTYNGNIYYGETELRNIPSSKIFNHVSTVFQDFCKYELTVNENIAFGDVRHIDDKNKIIDASIKGDSFSFINQFPIKYDTQLGRSFNGGTELSGGQWQKMAISRAFFRSSKIIILDEPAASLDPFAEASLYKKFTELSNGKTTIIISHRLSSCINADLILVMKQGKIVEQGSHKELLSLDGYYAKMFNLQAKNYHSADTVC</sequence>
<dbReference type="Pfam" id="PF00005">
    <property type="entry name" value="ABC_tran"/>
    <property type="match status" value="1"/>
</dbReference>
<feature type="transmembrane region" description="Helical" evidence="7">
    <location>
        <begin position="147"/>
        <end position="166"/>
    </location>
</feature>
<dbReference type="GO" id="GO:0005886">
    <property type="term" value="C:plasma membrane"/>
    <property type="evidence" value="ECO:0007669"/>
    <property type="project" value="UniProtKB-SubCell"/>
</dbReference>
<dbReference type="OrthoDB" id="9806127at2"/>
<keyword evidence="6 7" id="KW-0472">Membrane</keyword>
<accession>A0A1G7VGQ8</accession>
<gene>
    <name evidence="10" type="ORF">SAMN04488542_1684</name>
</gene>
<evidence type="ECO:0000256" key="5">
    <source>
        <dbReference type="ARBA" id="ARBA00022989"/>
    </source>
</evidence>
<dbReference type="GO" id="GO:0005524">
    <property type="term" value="F:ATP binding"/>
    <property type="evidence" value="ECO:0007669"/>
    <property type="project" value="UniProtKB-KW"/>
</dbReference>
<dbReference type="PANTHER" id="PTHR43394:SF1">
    <property type="entry name" value="ATP-BINDING CASSETTE SUB-FAMILY B MEMBER 10, MITOCHONDRIAL"/>
    <property type="match status" value="1"/>
</dbReference>
<dbReference type="AlphaFoldDB" id="A0A1G7VGQ8"/>
<dbReference type="InterPro" id="IPR036640">
    <property type="entry name" value="ABC1_TM_sf"/>
</dbReference>
<dbReference type="Gene3D" id="1.20.1560.10">
    <property type="entry name" value="ABC transporter type 1, transmembrane domain"/>
    <property type="match status" value="1"/>
</dbReference>
<dbReference type="Pfam" id="PF00664">
    <property type="entry name" value="ABC_membrane"/>
    <property type="match status" value="1"/>
</dbReference>
<dbReference type="EMBL" id="FNBG01000068">
    <property type="protein sequence ID" value="SDG58877.1"/>
    <property type="molecule type" value="Genomic_DNA"/>
</dbReference>
<evidence type="ECO:0000256" key="1">
    <source>
        <dbReference type="ARBA" id="ARBA00004651"/>
    </source>
</evidence>
<keyword evidence="2 7" id="KW-0812">Transmembrane</keyword>
<evidence type="ECO:0000256" key="2">
    <source>
        <dbReference type="ARBA" id="ARBA00022692"/>
    </source>
</evidence>
<evidence type="ECO:0000256" key="3">
    <source>
        <dbReference type="ARBA" id="ARBA00022741"/>
    </source>
</evidence>
<comment type="subcellular location">
    <subcellularLocation>
        <location evidence="1">Cell membrane</location>
        <topology evidence="1">Multi-pass membrane protein</topology>
    </subcellularLocation>
</comment>
<evidence type="ECO:0000256" key="6">
    <source>
        <dbReference type="ARBA" id="ARBA00023136"/>
    </source>
</evidence>
<evidence type="ECO:0000259" key="8">
    <source>
        <dbReference type="PROSITE" id="PS50893"/>
    </source>
</evidence>
<proteinExistence type="predicted"/>
<dbReference type="Gene3D" id="3.40.50.300">
    <property type="entry name" value="P-loop containing nucleotide triphosphate hydrolases"/>
    <property type="match status" value="1"/>
</dbReference>
<dbReference type="Proteomes" id="UP000198972">
    <property type="component" value="Unassembled WGS sequence"/>
</dbReference>
<dbReference type="SUPFAM" id="SSF52540">
    <property type="entry name" value="P-loop containing nucleoside triphosphate hydrolases"/>
    <property type="match status" value="1"/>
</dbReference>
<feature type="domain" description="ABC transmembrane type-1" evidence="9">
    <location>
        <begin position="31"/>
        <end position="319"/>
    </location>
</feature>
<protein>
    <submittedName>
        <fullName evidence="10">ATP-binding cassette, subfamily B</fullName>
    </submittedName>
</protein>
<evidence type="ECO:0000259" key="9">
    <source>
        <dbReference type="PROSITE" id="PS50929"/>
    </source>
</evidence>
<dbReference type="PANTHER" id="PTHR43394">
    <property type="entry name" value="ATP-DEPENDENT PERMEASE MDL1, MITOCHONDRIAL"/>
    <property type="match status" value="1"/>
</dbReference>